<dbReference type="STRING" id="314271.RB2654_13309"/>
<keyword evidence="1 6" id="KW-0479">Metal-binding</keyword>
<proteinExistence type="predicted"/>
<dbReference type="InterPro" id="IPR027450">
    <property type="entry name" value="AlkB-like"/>
</dbReference>
<feature type="binding site" evidence="5">
    <location>
        <position position="122"/>
    </location>
    <ligand>
        <name>substrate</name>
    </ligand>
</feature>
<dbReference type="OrthoDB" id="9796932at2"/>
<dbReference type="PANTHER" id="PTHR16557:SF2">
    <property type="entry name" value="NUCLEIC ACID DIOXYGENASE ALKBH1"/>
    <property type="match status" value="1"/>
</dbReference>
<evidence type="ECO:0000256" key="6">
    <source>
        <dbReference type="PIRSR" id="PIRSR604574-2"/>
    </source>
</evidence>
<feature type="binding site" evidence="6">
    <location>
        <position position="174"/>
    </location>
    <ligand>
        <name>Fe cation</name>
        <dbReference type="ChEBI" id="CHEBI:24875"/>
        <note>catalytic</note>
    </ligand>
</feature>
<feature type="binding site" evidence="5">
    <location>
        <begin position="68"/>
        <end position="70"/>
    </location>
    <ligand>
        <name>substrate</name>
    </ligand>
</feature>
<feature type="binding site" evidence="6">
    <location>
        <position position="118"/>
    </location>
    <ligand>
        <name>Fe cation</name>
        <dbReference type="ChEBI" id="CHEBI:24875"/>
        <note>catalytic</note>
    </ligand>
</feature>
<evidence type="ECO:0000256" key="1">
    <source>
        <dbReference type="ARBA" id="ARBA00022723"/>
    </source>
</evidence>
<dbReference type="GO" id="GO:0005737">
    <property type="term" value="C:cytoplasm"/>
    <property type="evidence" value="ECO:0007669"/>
    <property type="project" value="TreeGrafter"/>
</dbReference>
<dbReference type="AlphaFoldDB" id="A3VD24"/>
<keyword evidence="4 6" id="KW-0408">Iron</keyword>
<dbReference type="eggNOG" id="COG3145">
    <property type="taxonomic scope" value="Bacteria"/>
</dbReference>
<feature type="domain" description="Fe2OG dioxygenase" evidence="7">
    <location>
        <begin position="100"/>
        <end position="201"/>
    </location>
</feature>
<dbReference type="PANTHER" id="PTHR16557">
    <property type="entry name" value="ALKYLATED DNA REPAIR PROTEIN ALKB-RELATED"/>
    <property type="match status" value="1"/>
</dbReference>
<comment type="caution">
    <text evidence="8">The sequence shown here is derived from an EMBL/GenBank/DDBJ whole genome shotgun (WGS) entry which is preliminary data.</text>
</comment>
<evidence type="ECO:0000259" key="7">
    <source>
        <dbReference type="PROSITE" id="PS51471"/>
    </source>
</evidence>
<dbReference type="GO" id="GO:0035516">
    <property type="term" value="F:broad specificity oxidative DNA demethylase activity"/>
    <property type="evidence" value="ECO:0007669"/>
    <property type="project" value="TreeGrafter"/>
</dbReference>
<feature type="binding site" evidence="5">
    <location>
        <begin position="107"/>
        <end position="109"/>
    </location>
    <ligand>
        <name>2-oxoglutarate</name>
        <dbReference type="ChEBI" id="CHEBI:16810"/>
    </ligand>
</feature>
<gene>
    <name evidence="8" type="ORF">RB2654_13309</name>
</gene>
<evidence type="ECO:0000256" key="3">
    <source>
        <dbReference type="ARBA" id="ARBA00023002"/>
    </source>
</evidence>
<comment type="cofactor">
    <cofactor evidence="6">
        <name>Fe(2+)</name>
        <dbReference type="ChEBI" id="CHEBI:29033"/>
    </cofactor>
    <text evidence="6">Binds 1 Fe(2+) ion per subunit.</text>
</comment>
<reference evidence="8 9" key="1">
    <citation type="journal article" date="2010" name="J. Bacteriol.">
        <title>Genome sequences of Pelagibaca bermudensis HTCC2601T and Maritimibacter alkaliphilus HTCC2654T, the type strains of two marine Roseobacter genera.</title>
        <authorList>
            <person name="Thrash J.C."/>
            <person name="Cho J.C."/>
            <person name="Ferriera S."/>
            <person name="Johnson J."/>
            <person name="Vergin K.L."/>
            <person name="Giovannoni S.J."/>
        </authorList>
    </citation>
    <scope>NUCLEOTIDE SEQUENCE [LARGE SCALE GENOMIC DNA]</scope>
    <source>
        <strain evidence="8 9">HTCC2654</strain>
    </source>
</reference>
<dbReference type="Pfam" id="PF13532">
    <property type="entry name" value="2OG-FeII_Oxy_2"/>
    <property type="match status" value="1"/>
</dbReference>
<dbReference type="GO" id="GO:0035515">
    <property type="term" value="F:oxidative RNA demethylase activity"/>
    <property type="evidence" value="ECO:0007669"/>
    <property type="project" value="TreeGrafter"/>
</dbReference>
<dbReference type="HOGENOM" id="CLU_039677_1_0_5"/>
<dbReference type="InterPro" id="IPR004574">
    <property type="entry name" value="Alkb"/>
</dbReference>
<dbReference type="SUPFAM" id="SSF51197">
    <property type="entry name" value="Clavaminate synthase-like"/>
    <property type="match status" value="1"/>
</dbReference>
<evidence type="ECO:0000313" key="9">
    <source>
        <dbReference type="Proteomes" id="UP000002931"/>
    </source>
</evidence>
<organism evidence="8 9">
    <name type="scientific">Maritimibacter alkaliphilus HTCC2654</name>
    <dbReference type="NCBI Taxonomy" id="314271"/>
    <lineage>
        <taxon>Bacteria</taxon>
        <taxon>Pseudomonadati</taxon>
        <taxon>Pseudomonadota</taxon>
        <taxon>Alphaproteobacteria</taxon>
        <taxon>Rhodobacterales</taxon>
        <taxon>Roseobacteraceae</taxon>
        <taxon>Maritimibacter</taxon>
    </lineage>
</organism>
<dbReference type="InterPro" id="IPR005123">
    <property type="entry name" value="Oxoglu/Fe-dep_dioxygenase_dom"/>
</dbReference>
<accession>A3VD24</accession>
<dbReference type="Proteomes" id="UP000002931">
    <property type="component" value="Unassembled WGS sequence"/>
</dbReference>
<dbReference type="Gene3D" id="2.60.120.590">
    <property type="entry name" value="Alpha-ketoglutarate-dependent dioxygenase AlkB-like"/>
    <property type="match status" value="1"/>
</dbReference>
<keyword evidence="9" id="KW-1185">Reference proteome</keyword>
<name>A3VD24_9RHOB</name>
<dbReference type="PROSITE" id="PS51471">
    <property type="entry name" value="FE2OG_OXY"/>
    <property type="match status" value="1"/>
</dbReference>
<feature type="binding site" evidence="5">
    <location>
        <position position="148"/>
    </location>
    <ligand>
        <name>substrate</name>
    </ligand>
</feature>
<dbReference type="EMBL" id="AAMT01000003">
    <property type="protein sequence ID" value="EAQ14053.1"/>
    <property type="molecule type" value="Genomic_DNA"/>
</dbReference>
<sequence length="201" mass="22293">MVPSLTVGGAAVYEGLIPADEQAKIVADLRDVVSAAPLFSPETRFGKPMSVGMTSAGKYGWYSDRRGYRYERKHPTGVDWPPIPARILKLWHEVTGVAREPDCCLVNFYREKARMGLHQDRDEADFSWPVLSISLGDDGLFRIGGTERDGKTQSVWLRSGDVLMLGGEARLAYHGIDRIRFGTSQLLAEGGRINLTLRVVD</sequence>
<dbReference type="InterPro" id="IPR037151">
    <property type="entry name" value="AlkB-like_sf"/>
</dbReference>
<protein>
    <submittedName>
        <fullName evidence="8">Alkylated DNA repair protein, putative</fullName>
    </submittedName>
</protein>
<evidence type="ECO:0000256" key="2">
    <source>
        <dbReference type="ARBA" id="ARBA00022964"/>
    </source>
</evidence>
<keyword evidence="2" id="KW-0223">Dioxygenase</keyword>
<keyword evidence="3" id="KW-0560">Oxidoreductase</keyword>
<dbReference type="GO" id="GO:0035513">
    <property type="term" value="P:oxidative RNA demethylation"/>
    <property type="evidence" value="ECO:0007669"/>
    <property type="project" value="TreeGrafter"/>
</dbReference>
<feature type="binding site" evidence="5">
    <location>
        <position position="61"/>
    </location>
    <ligand>
        <name>substrate</name>
    </ligand>
</feature>
<feature type="binding site" evidence="5">
    <location>
        <begin position="192"/>
        <end position="198"/>
    </location>
    <ligand>
        <name>2-oxoglutarate</name>
        <dbReference type="ChEBI" id="CHEBI:16810"/>
    </ligand>
</feature>
<evidence type="ECO:0000256" key="5">
    <source>
        <dbReference type="PIRSR" id="PIRSR604574-1"/>
    </source>
</evidence>
<dbReference type="RefSeq" id="WP_008332432.1">
    <property type="nucleotide sequence ID" value="NZ_CH902578.1"/>
</dbReference>
<evidence type="ECO:0000313" key="8">
    <source>
        <dbReference type="EMBL" id="EAQ14053.1"/>
    </source>
</evidence>
<feature type="binding site" evidence="6">
    <location>
        <position position="120"/>
    </location>
    <ligand>
        <name>Fe cation</name>
        <dbReference type="ChEBI" id="CHEBI:24875"/>
        <note>catalytic</note>
    </ligand>
</feature>
<evidence type="ECO:0000256" key="4">
    <source>
        <dbReference type="ARBA" id="ARBA00023004"/>
    </source>
</evidence>
<dbReference type="GO" id="GO:0008198">
    <property type="term" value="F:ferrous iron binding"/>
    <property type="evidence" value="ECO:0007669"/>
    <property type="project" value="TreeGrafter"/>
</dbReference>